<protein>
    <submittedName>
        <fullName evidence="3">Stearoyl-CoA 9-desaturase</fullName>
    </submittedName>
</protein>
<dbReference type="GO" id="GO:0006629">
    <property type="term" value="P:lipid metabolic process"/>
    <property type="evidence" value="ECO:0007669"/>
    <property type="project" value="InterPro"/>
</dbReference>
<feature type="transmembrane region" description="Helical" evidence="1">
    <location>
        <begin position="218"/>
        <end position="238"/>
    </location>
</feature>
<dbReference type="GO" id="GO:0016020">
    <property type="term" value="C:membrane"/>
    <property type="evidence" value="ECO:0007669"/>
    <property type="project" value="TreeGrafter"/>
</dbReference>
<dbReference type="Proteomes" id="UP000028186">
    <property type="component" value="Chromosome I"/>
</dbReference>
<gene>
    <name evidence="3" type="ORF">RG1141_CH03550</name>
</gene>
<dbReference type="HOGENOM" id="CLU_043118_0_0_5"/>
<feature type="transmembrane region" description="Helical" evidence="1">
    <location>
        <begin position="35"/>
        <end position="54"/>
    </location>
</feature>
<evidence type="ECO:0000313" key="4">
    <source>
        <dbReference type="Proteomes" id="UP000028186"/>
    </source>
</evidence>
<dbReference type="eggNOG" id="COG3239">
    <property type="taxonomic scope" value="Bacteria"/>
</dbReference>
<dbReference type="GO" id="GO:0016717">
    <property type="term" value="F:oxidoreductase activity, acting on paired donors, with oxidation of a pair of donors resulting in the reduction of molecular oxygen to two molecules of water"/>
    <property type="evidence" value="ECO:0007669"/>
    <property type="project" value="TreeGrafter"/>
</dbReference>
<name>A0A068T3S1_NEOGA</name>
<feature type="domain" description="Fatty acid desaturase" evidence="2">
    <location>
        <begin position="66"/>
        <end position="309"/>
    </location>
</feature>
<dbReference type="CDD" id="cd03507">
    <property type="entry name" value="Delta12-FADS-like"/>
    <property type="match status" value="1"/>
</dbReference>
<reference evidence="4" key="1">
    <citation type="journal article" date="2014" name="BMC Genomics">
        <title>Genome sequencing of two Neorhizobium galegae strains reveals a noeT gene responsible for the unusual acetylation of the nodulation factors.</title>
        <authorList>
            <person name="Osterman J."/>
            <person name="Marsh J."/>
            <person name="Laine P.K."/>
            <person name="Zeng Z."/>
            <person name="Alatalo E."/>
            <person name="Sullivan J.T."/>
            <person name="Young J.P."/>
            <person name="Thomas-Oates J."/>
            <person name="Paulin L."/>
            <person name="Lindstrom K."/>
        </authorList>
    </citation>
    <scope>NUCLEOTIDE SEQUENCE [LARGE SCALE GENOMIC DNA]</scope>
    <source>
        <strain evidence="4">HAMBI 1141</strain>
    </source>
</reference>
<dbReference type="PANTHER" id="PTHR19353:SF73">
    <property type="entry name" value="FATTY ACID DESATURASE"/>
    <property type="match status" value="1"/>
</dbReference>
<sequence length="346" mass="39151">MNARAYAPAPDTEDDIGAWLKILSKYRQPRFGRSSFELLVTVLPFAVLWAGAYISVFLGFPIGLILVLPAAAFLLRLFMIQHDCGHGSFFARRRLDNWTGRVLGVLTLTPYDYWRRAHAAHHASAGNLDERGVGDITTLTIAEYQALPWSRRLAYRLYRHPLVMFGIGPAWLFLFKQRLPFGMMGSGALPWISTMATNLAIAVLAALMIWAIGLVPFLLVHLPIVLIAGAAGVWLFYVQHQFEETHWSKTEDWQFPEAALHGASHYDLPLVLRWLTGNIGIHHVHHLSSRIPYYRLPEVLRDHPELAGIGRITLWQSIQCVKLVLWDEKSRKLLSFRDAAKAAKTS</sequence>
<keyword evidence="1" id="KW-0812">Transmembrane</keyword>
<dbReference type="PANTHER" id="PTHR19353">
    <property type="entry name" value="FATTY ACID DESATURASE 2"/>
    <property type="match status" value="1"/>
</dbReference>
<feature type="transmembrane region" description="Helical" evidence="1">
    <location>
        <begin position="157"/>
        <end position="175"/>
    </location>
</feature>
<dbReference type="PATRIC" id="fig|1028801.3.peg.352"/>
<evidence type="ECO:0000256" key="1">
    <source>
        <dbReference type="SAM" id="Phobius"/>
    </source>
</evidence>
<feature type="transmembrane region" description="Helical" evidence="1">
    <location>
        <begin position="187"/>
        <end position="212"/>
    </location>
</feature>
<feature type="transmembrane region" description="Helical" evidence="1">
    <location>
        <begin position="60"/>
        <end position="78"/>
    </location>
</feature>
<dbReference type="RefSeq" id="WP_038540022.1">
    <property type="nucleotide sequence ID" value="NZ_HG938355.1"/>
</dbReference>
<keyword evidence="1" id="KW-0472">Membrane</keyword>
<evidence type="ECO:0000259" key="2">
    <source>
        <dbReference type="Pfam" id="PF00487"/>
    </source>
</evidence>
<accession>A0A068T3S1</accession>
<keyword evidence="1" id="KW-1133">Transmembrane helix</keyword>
<dbReference type="InterPro" id="IPR012171">
    <property type="entry name" value="Fatty_acid_desaturase"/>
</dbReference>
<dbReference type="InterPro" id="IPR005804">
    <property type="entry name" value="FA_desaturase_dom"/>
</dbReference>
<dbReference type="Pfam" id="PF00487">
    <property type="entry name" value="FA_desaturase"/>
    <property type="match status" value="1"/>
</dbReference>
<evidence type="ECO:0000313" key="3">
    <source>
        <dbReference type="EMBL" id="CDN52719.1"/>
    </source>
</evidence>
<dbReference type="EMBL" id="HG938355">
    <property type="protein sequence ID" value="CDN52719.1"/>
    <property type="molecule type" value="Genomic_DNA"/>
</dbReference>
<dbReference type="KEGG" id="ngl:RG1141_CH03550"/>
<dbReference type="AlphaFoldDB" id="A0A068T3S1"/>
<organism evidence="3 4">
    <name type="scientific">Neorhizobium galegae bv. officinalis bv. officinalis str. HAMBI 1141</name>
    <dbReference type="NCBI Taxonomy" id="1028801"/>
    <lineage>
        <taxon>Bacteria</taxon>
        <taxon>Pseudomonadati</taxon>
        <taxon>Pseudomonadota</taxon>
        <taxon>Alphaproteobacteria</taxon>
        <taxon>Hyphomicrobiales</taxon>
        <taxon>Rhizobiaceae</taxon>
        <taxon>Rhizobium/Agrobacterium group</taxon>
        <taxon>Neorhizobium</taxon>
    </lineage>
</organism>
<proteinExistence type="predicted"/>